<comment type="caution">
    <text evidence="1">The sequence shown here is derived from an EMBL/GenBank/DDBJ whole genome shotgun (WGS) entry which is preliminary data.</text>
</comment>
<evidence type="ECO:0000313" key="2">
    <source>
        <dbReference type="Proteomes" id="UP000324222"/>
    </source>
</evidence>
<proteinExistence type="predicted"/>
<gene>
    <name evidence="1" type="ORF">E2C01_038562</name>
</gene>
<dbReference type="Proteomes" id="UP000324222">
    <property type="component" value="Unassembled WGS sequence"/>
</dbReference>
<reference evidence="1 2" key="1">
    <citation type="submission" date="2019-05" db="EMBL/GenBank/DDBJ databases">
        <title>Another draft genome of Portunus trituberculatus and its Hox gene families provides insights of decapod evolution.</title>
        <authorList>
            <person name="Jeong J.-H."/>
            <person name="Song I."/>
            <person name="Kim S."/>
            <person name="Choi T."/>
            <person name="Kim D."/>
            <person name="Ryu S."/>
            <person name="Kim W."/>
        </authorList>
    </citation>
    <scope>NUCLEOTIDE SEQUENCE [LARGE SCALE GENOMIC DNA]</scope>
    <source>
        <tissue evidence="1">Muscle</tissue>
    </source>
</reference>
<evidence type="ECO:0000313" key="1">
    <source>
        <dbReference type="EMBL" id="MPC44881.1"/>
    </source>
</evidence>
<keyword evidence="2" id="KW-1185">Reference proteome</keyword>
<organism evidence="1 2">
    <name type="scientific">Portunus trituberculatus</name>
    <name type="common">Swimming crab</name>
    <name type="synonym">Neptunus trituberculatus</name>
    <dbReference type="NCBI Taxonomy" id="210409"/>
    <lineage>
        <taxon>Eukaryota</taxon>
        <taxon>Metazoa</taxon>
        <taxon>Ecdysozoa</taxon>
        <taxon>Arthropoda</taxon>
        <taxon>Crustacea</taxon>
        <taxon>Multicrustacea</taxon>
        <taxon>Malacostraca</taxon>
        <taxon>Eumalacostraca</taxon>
        <taxon>Eucarida</taxon>
        <taxon>Decapoda</taxon>
        <taxon>Pleocyemata</taxon>
        <taxon>Brachyura</taxon>
        <taxon>Eubrachyura</taxon>
        <taxon>Portunoidea</taxon>
        <taxon>Portunidae</taxon>
        <taxon>Portuninae</taxon>
        <taxon>Portunus</taxon>
    </lineage>
</organism>
<dbReference type="EMBL" id="VSRR010006476">
    <property type="protein sequence ID" value="MPC44881.1"/>
    <property type="molecule type" value="Genomic_DNA"/>
</dbReference>
<accession>A0A5B7FCJ5</accession>
<sequence length="82" mass="8994">MCTATLRGDLGMGQSGSGTLPAPRWPLITQHIQHMLCRFSSYLIRHSGGRLKGEACREGGVQACRQCAGSRVEFWRGRAGFE</sequence>
<name>A0A5B7FCJ5_PORTR</name>
<protein>
    <submittedName>
        <fullName evidence="1">Uncharacterized protein</fullName>
    </submittedName>
</protein>
<dbReference type="AlphaFoldDB" id="A0A5B7FCJ5"/>